<dbReference type="EMBL" id="NCKW01003962">
    <property type="protein sequence ID" value="POM75236.1"/>
    <property type="molecule type" value="Genomic_DNA"/>
</dbReference>
<comment type="caution">
    <text evidence="2">The sequence shown here is derived from an EMBL/GenBank/DDBJ whole genome shotgun (WGS) entry which is preliminary data.</text>
</comment>
<feature type="signal peptide" evidence="1">
    <location>
        <begin position="1"/>
        <end position="20"/>
    </location>
</feature>
<evidence type="ECO:0000313" key="2">
    <source>
        <dbReference type="EMBL" id="POM75236.1"/>
    </source>
</evidence>
<organism evidence="2 3">
    <name type="scientific">Phytophthora palmivora</name>
    <dbReference type="NCBI Taxonomy" id="4796"/>
    <lineage>
        <taxon>Eukaryota</taxon>
        <taxon>Sar</taxon>
        <taxon>Stramenopiles</taxon>
        <taxon>Oomycota</taxon>
        <taxon>Peronosporomycetes</taxon>
        <taxon>Peronosporales</taxon>
        <taxon>Peronosporaceae</taxon>
        <taxon>Phytophthora</taxon>
    </lineage>
</organism>
<sequence>MHGLLLLVVTIVVATNIVSATISSNHVVSSEKQDDKTLRTDIERDFTGNRFLRNVDDKSADDEERVITWKDIFKGLTNTDDMASKKLIEMVDMRKFDDVAEKAKNLNVQKLNANKANLDTLFKFANDLDDLKTVFKFADDVNFLEKSVFSGWKAKNFDDIKIRESMKLDDATDEQISIVTSFYKDWLKKSD</sequence>
<feature type="chain" id="PRO_5015185714" evidence="1">
    <location>
        <begin position="21"/>
        <end position="191"/>
    </location>
</feature>
<evidence type="ECO:0000256" key="1">
    <source>
        <dbReference type="SAM" id="SignalP"/>
    </source>
</evidence>
<gene>
    <name evidence="2" type="ORF">PHPALM_7689</name>
</gene>
<proteinExistence type="predicted"/>
<keyword evidence="1" id="KW-0732">Signal</keyword>
<keyword evidence="3" id="KW-1185">Reference proteome</keyword>
<evidence type="ECO:0000313" key="3">
    <source>
        <dbReference type="Proteomes" id="UP000237271"/>
    </source>
</evidence>
<accession>A0A2P4YBP7</accession>
<dbReference type="AlphaFoldDB" id="A0A2P4YBP7"/>
<name>A0A2P4YBP7_9STRA</name>
<dbReference type="Proteomes" id="UP000237271">
    <property type="component" value="Unassembled WGS sequence"/>
</dbReference>
<protein>
    <submittedName>
        <fullName evidence="2">RxLR effector</fullName>
    </submittedName>
</protein>
<dbReference type="OrthoDB" id="94507at2759"/>
<reference evidence="2 3" key="1">
    <citation type="journal article" date="2017" name="Genome Biol. Evol.">
        <title>Phytophthora megakarya and P. palmivora, closely related causal agents of cacao black pod rot, underwent increases in genome sizes and gene numbers by different mechanisms.</title>
        <authorList>
            <person name="Ali S.S."/>
            <person name="Shao J."/>
            <person name="Lary D.J."/>
            <person name="Kronmiller B."/>
            <person name="Shen D."/>
            <person name="Strem M.D."/>
            <person name="Amoako-Attah I."/>
            <person name="Akrofi A.Y."/>
            <person name="Begoude B.A."/>
            <person name="Ten Hoopen G.M."/>
            <person name="Coulibaly K."/>
            <person name="Kebe B.I."/>
            <person name="Melnick R.L."/>
            <person name="Guiltinan M.J."/>
            <person name="Tyler B.M."/>
            <person name="Meinhardt L.W."/>
            <person name="Bailey B.A."/>
        </authorList>
    </citation>
    <scope>NUCLEOTIDE SEQUENCE [LARGE SCALE GENOMIC DNA]</scope>
    <source>
        <strain evidence="3">sbr112.9</strain>
    </source>
</reference>